<feature type="compositionally biased region" description="Polar residues" evidence="1">
    <location>
        <begin position="1"/>
        <end position="21"/>
    </location>
</feature>
<evidence type="ECO:0000256" key="1">
    <source>
        <dbReference type="SAM" id="MobiDB-lite"/>
    </source>
</evidence>
<dbReference type="RefSeq" id="WP_377544786.1">
    <property type="nucleotide sequence ID" value="NZ_JBHSBN010000006.1"/>
</dbReference>
<accession>A0ABV8KLA5</accession>
<feature type="region of interest" description="Disordered" evidence="1">
    <location>
        <begin position="1"/>
        <end position="23"/>
    </location>
</feature>
<organism evidence="3 4">
    <name type="scientific">Micromonospora zhanjiangensis</name>
    <dbReference type="NCBI Taxonomy" id="1522057"/>
    <lineage>
        <taxon>Bacteria</taxon>
        <taxon>Bacillati</taxon>
        <taxon>Actinomycetota</taxon>
        <taxon>Actinomycetes</taxon>
        <taxon>Micromonosporales</taxon>
        <taxon>Micromonosporaceae</taxon>
        <taxon>Micromonospora</taxon>
    </lineage>
</organism>
<gene>
    <name evidence="3" type="ORF">ACFOX0_11990</name>
</gene>
<dbReference type="EMBL" id="JBHSBN010000006">
    <property type="protein sequence ID" value="MFC4106655.1"/>
    <property type="molecule type" value="Genomic_DNA"/>
</dbReference>
<evidence type="ECO:0000259" key="2">
    <source>
        <dbReference type="Pfam" id="PF04149"/>
    </source>
</evidence>
<comment type="caution">
    <text evidence="3">The sequence shown here is derived from an EMBL/GenBank/DDBJ whole genome shotgun (WGS) entry which is preliminary data.</text>
</comment>
<evidence type="ECO:0000313" key="3">
    <source>
        <dbReference type="EMBL" id="MFC4106655.1"/>
    </source>
</evidence>
<protein>
    <submittedName>
        <fullName evidence="3">DUF397 domain-containing protein</fullName>
    </submittedName>
</protein>
<keyword evidence="4" id="KW-1185">Reference proteome</keyword>
<feature type="domain" description="DUF397" evidence="2">
    <location>
        <begin position="11"/>
        <end position="62"/>
    </location>
</feature>
<sequence length="68" mass="7309">MSGSRSEQFTNWRRSTRSGNEGNCVEVAESIPAVGVRDSKDPGGPVLTFERHAFGAFVGAVKAGDLRR</sequence>
<dbReference type="InterPro" id="IPR007278">
    <property type="entry name" value="DUF397"/>
</dbReference>
<evidence type="ECO:0000313" key="4">
    <source>
        <dbReference type="Proteomes" id="UP001595868"/>
    </source>
</evidence>
<proteinExistence type="predicted"/>
<name>A0ABV8KLA5_9ACTN</name>
<dbReference type="Proteomes" id="UP001595868">
    <property type="component" value="Unassembled WGS sequence"/>
</dbReference>
<reference evidence="4" key="1">
    <citation type="journal article" date="2019" name="Int. J. Syst. Evol. Microbiol.">
        <title>The Global Catalogue of Microorganisms (GCM) 10K type strain sequencing project: providing services to taxonomists for standard genome sequencing and annotation.</title>
        <authorList>
            <consortium name="The Broad Institute Genomics Platform"/>
            <consortium name="The Broad Institute Genome Sequencing Center for Infectious Disease"/>
            <person name="Wu L."/>
            <person name="Ma J."/>
        </authorList>
    </citation>
    <scope>NUCLEOTIDE SEQUENCE [LARGE SCALE GENOMIC DNA]</scope>
    <source>
        <strain evidence="4">2902at01</strain>
    </source>
</reference>
<dbReference type="Pfam" id="PF04149">
    <property type="entry name" value="DUF397"/>
    <property type="match status" value="1"/>
</dbReference>